<keyword evidence="6" id="KW-0804">Transcription</keyword>
<dbReference type="GO" id="GO:0016779">
    <property type="term" value="F:nucleotidyltransferase activity"/>
    <property type="evidence" value="ECO:0007669"/>
    <property type="project" value="UniProtKB-KW"/>
</dbReference>
<evidence type="ECO:0000256" key="4">
    <source>
        <dbReference type="ARBA" id="ARBA00022695"/>
    </source>
</evidence>
<evidence type="ECO:0000256" key="2">
    <source>
        <dbReference type="ARBA" id="ARBA00022515"/>
    </source>
</evidence>
<sequence>MIIDVPAVLIALGIDHDTKNHEANALCPMHEARTGKQDNSPSWWINLESGQHICFSCHYKGNILQLICDVNEFYIVDHNGKHFYDYAAAQNWLGQAAEIPVEKLKEILANLPTRLEPAPKPLEMSEARLVIFDAPPASELAKRNITAEAAEQYSIMWDTKKANWILPIREPHFNKLMGWQEKGTLNRTFMNRPAGLQKSKTLFGIENQGESLVIVVESPLDCVRIASAGITGAVAICGSSISDEQVKLLRYSDKIIAAFDNPKIDKAGKKASDELRTFARKYGLNLSFFNYGDSGKKDPGDLTDEEIAWGIQNAKSSVLGEKAYV</sequence>
<keyword evidence="2" id="KW-0639">Primosome</keyword>
<accession>A0A6J5KQM3</accession>
<dbReference type="PANTHER" id="PTHR30313:SF2">
    <property type="entry name" value="DNA PRIMASE"/>
    <property type="match status" value="1"/>
</dbReference>
<dbReference type="Gene3D" id="3.40.1360.10">
    <property type="match status" value="1"/>
</dbReference>
<keyword evidence="5" id="KW-0235">DNA replication</keyword>
<dbReference type="GO" id="GO:0008270">
    <property type="term" value="F:zinc ion binding"/>
    <property type="evidence" value="ECO:0007669"/>
    <property type="project" value="InterPro"/>
</dbReference>
<dbReference type="Pfam" id="PF13662">
    <property type="entry name" value="Toprim_4"/>
    <property type="match status" value="1"/>
</dbReference>
<dbReference type="GO" id="GO:0003677">
    <property type="term" value="F:DNA binding"/>
    <property type="evidence" value="ECO:0007669"/>
    <property type="project" value="InterPro"/>
</dbReference>
<proteinExistence type="predicted"/>
<dbReference type="GO" id="GO:0000428">
    <property type="term" value="C:DNA-directed RNA polymerase complex"/>
    <property type="evidence" value="ECO:0007669"/>
    <property type="project" value="UniProtKB-KW"/>
</dbReference>
<protein>
    <submittedName>
        <fullName evidence="8">Bacterial DnaG primase, TOPRIM domain</fullName>
    </submittedName>
</protein>
<reference evidence="8" key="1">
    <citation type="submission" date="2020-04" db="EMBL/GenBank/DDBJ databases">
        <authorList>
            <person name="Chiriac C."/>
            <person name="Salcher M."/>
            <person name="Ghai R."/>
            <person name="Kavagutti S V."/>
        </authorList>
    </citation>
    <scope>NUCLEOTIDE SEQUENCE</scope>
</reference>
<dbReference type="SMART" id="SM00493">
    <property type="entry name" value="TOPRIM"/>
    <property type="match status" value="1"/>
</dbReference>
<evidence type="ECO:0000256" key="5">
    <source>
        <dbReference type="ARBA" id="ARBA00022705"/>
    </source>
</evidence>
<evidence type="ECO:0000256" key="3">
    <source>
        <dbReference type="ARBA" id="ARBA00022679"/>
    </source>
</evidence>
<dbReference type="InterPro" id="IPR006171">
    <property type="entry name" value="TOPRIM_dom"/>
</dbReference>
<dbReference type="InterPro" id="IPR036977">
    <property type="entry name" value="DNA_primase_Znf_CHC2"/>
</dbReference>
<gene>
    <name evidence="8" type="ORF">UFOVP46_42</name>
</gene>
<keyword evidence="4" id="KW-0548">Nucleotidyltransferase</keyword>
<evidence type="ECO:0000259" key="7">
    <source>
        <dbReference type="PROSITE" id="PS50880"/>
    </source>
</evidence>
<evidence type="ECO:0000256" key="1">
    <source>
        <dbReference type="ARBA" id="ARBA00022478"/>
    </source>
</evidence>
<organism evidence="8">
    <name type="scientific">uncultured Caudovirales phage</name>
    <dbReference type="NCBI Taxonomy" id="2100421"/>
    <lineage>
        <taxon>Viruses</taxon>
        <taxon>Duplodnaviria</taxon>
        <taxon>Heunggongvirae</taxon>
        <taxon>Uroviricota</taxon>
        <taxon>Caudoviricetes</taxon>
        <taxon>Peduoviridae</taxon>
        <taxon>Maltschvirus</taxon>
        <taxon>Maltschvirus maltsch</taxon>
    </lineage>
</organism>
<dbReference type="InterPro" id="IPR034151">
    <property type="entry name" value="TOPRIM_DnaG_bac"/>
</dbReference>
<keyword evidence="1" id="KW-0240">DNA-directed RNA polymerase</keyword>
<name>A0A6J5KQM3_9CAUD</name>
<dbReference type="PANTHER" id="PTHR30313">
    <property type="entry name" value="DNA PRIMASE"/>
    <property type="match status" value="1"/>
</dbReference>
<keyword evidence="3" id="KW-0808">Transferase</keyword>
<dbReference type="SUPFAM" id="SSF57783">
    <property type="entry name" value="Zinc beta-ribbon"/>
    <property type="match status" value="1"/>
</dbReference>
<dbReference type="PROSITE" id="PS50880">
    <property type="entry name" value="TOPRIM"/>
    <property type="match status" value="1"/>
</dbReference>
<dbReference type="SUPFAM" id="SSF56731">
    <property type="entry name" value="DNA primase core"/>
    <property type="match status" value="1"/>
</dbReference>
<dbReference type="EMBL" id="LR796174">
    <property type="protein sequence ID" value="CAB4123552.1"/>
    <property type="molecule type" value="Genomic_DNA"/>
</dbReference>
<dbReference type="GO" id="GO:0006269">
    <property type="term" value="P:DNA replication, synthesis of primer"/>
    <property type="evidence" value="ECO:0007669"/>
    <property type="project" value="UniProtKB-KW"/>
</dbReference>
<evidence type="ECO:0000256" key="6">
    <source>
        <dbReference type="ARBA" id="ARBA00023163"/>
    </source>
</evidence>
<evidence type="ECO:0000313" key="8">
    <source>
        <dbReference type="EMBL" id="CAB4123552.1"/>
    </source>
</evidence>
<dbReference type="Gene3D" id="3.90.580.10">
    <property type="entry name" value="Zinc finger, CHC2-type domain"/>
    <property type="match status" value="1"/>
</dbReference>
<dbReference type="InterPro" id="IPR050219">
    <property type="entry name" value="DnaG_primase"/>
</dbReference>
<dbReference type="CDD" id="cd03364">
    <property type="entry name" value="TOPRIM_DnaG_primases"/>
    <property type="match status" value="1"/>
</dbReference>
<feature type="domain" description="Toprim" evidence="7">
    <location>
        <begin position="211"/>
        <end position="294"/>
    </location>
</feature>